<evidence type="ECO:0000313" key="7">
    <source>
        <dbReference type="Proteomes" id="UP000184301"/>
    </source>
</evidence>
<evidence type="ECO:0000313" key="6">
    <source>
        <dbReference type="EMBL" id="SHJ94313.1"/>
    </source>
</evidence>
<dbReference type="GO" id="GO:0008973">
    <property type="term" value="F:phosphopentomutase activity"/>
    <property type="evidence" value="ECO:0007669"/>
    <property type="project" value="InterPro"/>
</dbReference>
<keyword evidence="3" id="KW-0464">Manganese</keyword>
<organism evidence="6 7">
    <name type="scientific">Hespellia stercorisuis DSM 15480</name>
    <dbReference type="NCBI Taxonomy" id="1121950"/>
    <lineage>
        <taxon>Bacteria</taxon>
        <taxon>Bacillati</taxon>
        <taxon>Bacillota</taxon>
        <taxon>Clostridia</taxon>
        <taxon>Lachnospirales</taxon>
        <taxon>Lachnospiraceae</taxon>
        <taxon>Hespellia</taxon>
    </lineage>
</organism>
<evidence type="ECO:0000259" key="5">
    <source>
        <dbReference type="Pfam" id="PF01676"/>
    </source>
</evidence>
<dbReference type="PANTHER" id="PTHR21110:SF0">
    <property type="entry name" value="PHOSPHOPENTOMUTASE"/>
    <property type="match status" value="1"/>
</dbReference>
<comment type="similarity">
    <text evidence="1">Belongs to the phosphopentomutase family.</text>
</comment>
<dbReference type="AlphaFoldDB" id="A0A1M6NFD9"/>
<dbReference type="STRING" id="1121950.SAMN02745243_01787"/>
<evidence type="ECO:0000256" key="4">
    <source>
        <dbReference type="ARBA" id="ARBA00023235"/>
    </source>
</evidence>
<feature type="domain" description="Metalloenzyme" evidence="5">
    <location>
        <begin position="4"/>
        <end position="63"/>
    </location>
</feature>
<dbReference type="Pfam" id="PF01676">
    <property type="entry name" value="Metalloenzyme"/>
    <property type="match status" value="1"/>
</dbReference>
<keyword evidence="2" id="KW-0479">Metal-binding</keyword>
<dbReference type="GO" id="GO:0000287">
    <property type="term" value="F:magnesium ion binding"/>
    <property type="evidence" value="ECO:0007669"/>
    <property type="project" value="InterPro"/>
</dbReference>
<dbReference type="InterPro" id="IPR017850">
    <property type="entry name" value="Alkaline_phosphatase_core_sf"/>
</dbReference>
<name>A0A1M6NFD9_9FIRM</name>
<evidence type="ECO:0000256" key="2">
    <source>
        <dbReference type="ARBA" id="ARBA00022723"/>
    </source>
</evidence>
<accession>A0A1M6NFD9</accession>
<dbReference type="GO" id="GO:0043094">
    <property type="term" value="P:metabolic compound salvage"/>
    <property type="evidence" value="ECO:0007669"/>
    <property type="project" value="InterPro"/>
</dbReference>
<dbReference type="RefSeq" id="WP_073108799.1">
    <property type="nucleotide sequence ID" value="NZ_FQZY01000023.1"/>
</dbReference>
<gene>
    <name evidence="6" type="ORF">SAMN02745243_01787</name>
</gene>
<dbReference type="Gene3D" id="3.40.720.10">
    <property type="entry name" value="Alkaline Phosphatase, subunit A"/>
    <property type="match status" value="1"/>
</dbReference>
<protein>
    <submittedName>
        <fullName evidence="6">Metalloenzyme superfamily protein</fullName>
    </submittedName>
</protein>
<proteinExistence type="inferred from homology"/>
<sequence>MPVDMLIVTADHGCNPGFKGTDHSREYIPVLCYGGHLKKNVDLGVRSTYADIVQTVMAYLGVPYEGDGETAKRILRIRRI</sequence>
<dbReference type="PANTHER" id="PTHR21110">
    <property type="entry name" value="PHOSPHOPENTOMUTASE"/>
    <property type="match status" value="1"/>
</dbReference>
<dbReference type="GO" id="GO:0009117">
    <property type="term" value="P:nucleotide metabolic process"/>
    <property type="evidence" value="ECO:0007669"/>
    <property type="project" value="InterPro"/>
</dbReference>
<dbReference type="InterPro" id="IPR006124">
    <property type="entry name" value="Metalloenzyme"/>
</dbReference>
<dbReference type="Proteomes" id="UP000184301">
    <property type="component" value="Unassembled WGS sequence"/>
</dbReference>
<dbReference type="InterPro" id="IPR010045">
    <property type="entry name" value="DeoB"/>
</dbReference>
<dbReference type="SUPFAM" id="SSF53649">
    <property type="entry name" value="Alkaline phosphatase-like"/>
    <property type="match status" value="1"/>
</dbReference>
<evidence type="ECO:0000256" key="1">
    <source>
        <dbReference type="ARBA" id="ARBA00010373"/>
    </source>
</evidence>
<reference evidence="6 7" key="1">
    <citation type="submission" date="2016-11" db="EMBL/GenBank/DDBJ databases">
        <authorList>
            <person name="Jaros S."/>
            <person name="Januszkiewicz K."/>
            <person name="Wedrychowicz H."/>
        </authorList>
    </citation>
    <scope>NUCLEOTIDE SEQUENCE [LARGE SCALE GENOMIC DNA]</scope>
    <source>
        <strain evidence="6 7">DSM 15480</strain>
    </source>
</reference>
<evidence type="ECO:0000256" key="3">
    <source>
        <dbReference type="ARBA" id="ARBA00023211"/>
    </source>
</evidence>
<keyword evidence="4" id="KW-0413">Isomerase</keyword>
<dbReference type="GO" id="GO:0005829">
    <property type="term" value="C:cytosol"/>
    <property type="evidence" value="ECO:0007669"/>
    <property type="project" value="TreeGrafter"/>
</dbReference>
<dbReference type="EMBL" id="FQZY01000023">
    <property type="protein sequence ID" value="SHJ94313.1"/>
    <property type="molecule type" value="Genomic_DNA"/>
</dbReference>
<keyword evidence="7" id="KW-1185">Reference proteome</keyword>